<feature type="compositionally biased region" description="Low complexity" evidence="1">
    <location>
        <begin position="40"/>
        <end position="51"/>
    </location>
</feature>
<comment type="caution">
    <text evidence="3">The sequence shown here is derived from an EMBL/GenBank/DDBJ whole genome shotgun (WGS) entry which is preliminary data.</text>
</comment>
<evidence type="ECO:0000256" key="1">
    <source>
        <dbReference type="SAM" id="MobiDB-lite"/>
    </source>
</evidence>
<dbReference type="Gene3D" id="2.170.270.10">
    <property type="entry name" value="SET domain"/>
    <property type="match status" value="1"/>
</dbReference>
<organism evidence="3 4">
    <name type="scientific">Collybiopsis confluens</name>
    <dbReference type="NCBI Taxonomy" id="2823264"/>
    <lineage>
        <taxon>Eukaryota</taxon>
        <taxon>Fungi</taxon>
        <taxon>Dikarya</taxon>
        <taxon>Basidiomycota</taxon>
        <taxon>Agaricomycotina</taxon>
        <taxon>Agaricomycetes</taxon>
        <taxon>Agaricomycetidae</taxon>
        <taxon>Agaricales</taxon>
        <taxon>Marasmiineae</taxon>
        <taxon>Omphalotaceae</taxon>
        <taxon>Collybiopsis</taxon>
    </lineage>
</organism>
<feature type="compositionally biased region" description="Polar residues" evidence="1">
    <location>
        <begin position="82"/>
        <end position="96"/>
    </location>
</feature>
<reference evidence="3 4" key="1">
    <citation type="journal article" date="2020" name="ISME J.">
        <title>Uncovering the hidden diversity of litter-decomposition mechanisms in mushroom-forming fungi.</title>
        <authorList>
            <person name="Floudas D."/>
            <person name="Bentzer J."/>
            <person name="Ahren D."/>
            <person name="Johansson T."/>
            <person name="Persson P."/>
            <person name="Tunlid A."/>
        </authorList>
    </citation>
    <scope>NUCLEOTIDE SEQUENCE [LARGE SCALE GENOMIC DNA]</scope>
    <source>
        <strain evidence="3 4">CBS 406.79</strain>
    </source>
</reference>
<dbReference type="Proteomes" id="UP000518752">
    <property type="component" value="Unassembled WGS sequence"/>
</dbReference>
<dbReference type="EMBL" id="JAACJN010000181">
    <property type="protein sequence ID" value="KAF5364847.1"/>
    <property type="molecule type" value="Genomic_DNA"/>
</dbReference>
<gene>
    <name evidence="3" type="ORF">D9757_011274</name>
</gene>
<dbReference type="CDD" id="cd20071">
    <property type="entry name" value="SET_SMYD"/>
    <property type="match status" value="1"/>
</dbReference>
<name>A0A8H5GH15_9AGAR</name>
<protein>
    <recommendedName>
        <fullName evidence="2">SET domain-containing protein</fullName>
    </recommendedName>
</protein>
<sequence length="517" mass="56918">MPEPVAFSAATMSSSANLPTRRKPTLSITTNSPSKKSRRGSVSVSPLQSSSIGNGASVGSVHPPKLQTMKDPWSGTKRAKNLPSSANQMVPPKGSTQKRQTACHFDFQYRCCSLEYATSGGNSREHPNSRCAAVVGSDIVFPGTVVQHFELEASPTRGSSRHAPSPDEGCELYAIQPVHSLVGSDTGGVGVFARGHIPQGKVILVEPPVVILPAGIKLDSTVADFDGAELQADVYQTVFGQINHQMRKDILTLKDCWATSPTFRTLEGVFRTNSLEIELASQSAGARKHRALFPKTSRCNHSCGPNAIWSFDQLNFTLTLSAVREILPGQEITISYINPFLPRHFRRAHLESKWNFICHCVHCDIQWSFPGRVTQSDKTRHELSVFFDKLPDWEEWCFDEEDGGVDRDPLIEMHLKAMHARAKEGLEGFPRGGGGGNQGNHSTIGSSSTKDVAYMRHIDALVMCYGALADVQGFKTWVRKAKEVKAAEGPDSASHIKVLDMWLHEPRKFRVWGWKCL</sequence>
<keyword evidence="4" id="KW-1185">Reference proteome</keyword>
<dbReference type="Pfam" id="PF00856">
    <property type="entry name" value="SET"/>
    <property type="match status" value="1"/>
</dbReference>
<dbReference type="InterPro" id="IPR053185">
    <property type="entry name" value="SET_domain_protein"/>
</dbReference>
<dbReference type="InterPro" id="IPR046341">
    <property type="entry name" value="SET_dom_sf"/>
</dbReference>
<evidence type="ECO:0000259" key="2">
    <source>
        <dbReference type="PROSITE" id="PS50280"/>
    </source>
</evidence>
<feature type="region of interest" description="Disordered" evidence="1">
    <location>
        <begin position="1"/>
        <end position="96"/>
    </location>
</feature>
<dbReference type="PANTHER" id="PTHR47332">
    <property type="entry name" value="SET DOMAIN-CONTAINING PROTEIN 5"/>
    <property type="match status" value="1"/>
</dbReference>
<evidence type="ECO:0000313" key="4">
    <source>
        <dbReference type="Proteomes" id="UP000518752"/>
    </source>
</evidence>
<dbReference type="PROSITE" id="PS50280">
    <property type="entry name" value="SET"/>
    <property type="match status" value="1"/>
</dbReference>
<dbReference type="SMART" id="SM00317">
    <property type="entry name" value="SET"/>
    <property type="match status" value="1"/>
</dbReference>
<dbReference type="InterPro" id="IPR001214">
    <property type="entry name" value="SET_dom"/>
</dbReference>
<accession>A0A8H5GH15</accession>
<dbReference type="PANTHER" id="PTHR47332:SF4">
    <property type="entry name" value="SET DOMAIN-CONTAINING PROTEIN 5"/>
    <property type="match status" value="1"/>
</dbReference>
<evidence type="ECO:0000313" key="3">
    <source>
        <dbReference type="EMBL" id="KAF5364847.1"/>
    </source>
</evidence>
<feature type="domain" description="SET" evidence="2">
    <location>
        <begin position="168"/>
        <end position="337"/>
    </location>
</feature>
<dbReference type="OrthoDB" id="265717at2759"/>
<dbReference type="SUPFAM" id="SSF82199">
    <property type="entry name" value="SET domain"/>
    <property type="match status" value="1"/>
</dbReference>
<dbReference type="AlphaFoldDB" id="A0A8H5GH15"/>
<proteinExistence type="predicted"/>